<organism evidence="1 2">
    <name type="scientific">Taenia crassiceps</name>
    <dbReference type="NCBI Taxonomy" id="6207"/>
    <lineage>
        <taxon>Eukaryota</taxon>
        <taxon>Metazoa</taxon>
        <taxon>Spiralia</taxon>
        <taxon>Lophotrochozoa</taxon>
        <taxon>Platyhelminthes</taxon>
        <taxon>Cestoda</taxon>
        <taxon>Eucestoda</taxon>
        <taxon>Cyclophyllidea</taxon>
        <taxon>Taeniidae</taxon>
        <taxon>Taenia</taxon>
    </lineage>
</organism>
<keyword evidence="2" id="KW-1185">Reference proteome</keyword>
<comment type="caution">
    <text evidence="1">The sequence shown here is derived from an EMBL/GenBank/DDBJ whole genome shotgun (WGS) entry which is preliminary data.</text>
</comment>
<gene>
    <name evidence="1" type="ORF">TcWFU_007872</name>
</gene>
<accession>A0ABR4Q549</accession>
<reference evidence="1 2" key="1">
    <citation type="journal article" date="2022" name="Front. Cell. Infect. Microbiol.">
        <title>The Genomes of Two Strains of Taenia crassiceps the Animal Model for the Study of Human Cysticercosis.</title>
        <authorList>
            <person name="Bobes R.J."/>
            <person name="Estrada K."/>
            <person name="Rios-Valencia D.G."/>
            <person name="Calderon-Gallegos A."/>
            <person name="de la Torre P."/>
            <person name="Carrero J.C."/>
            <person name="Sanchez-Flores A."/>
            <person name="Laclette J.P."/>
        </authorList>
    </citation>
    <scope>NUCLEOTIDE SEQUENCE [LARGE SCALE GENOMIC DNA]</scope>
    <source>
        <strain evidence="1">WFUcys</strain>
    </source>
</reference>
<protein>
    <submittedName>
        <fullName evidence="1">Uncharacterized protein</fullName>
    </submittedName>
</protein>
<name>A0ABR4Q549_9CEST</name>
<dbReference type="EMBL" id="JAKROA010000012">
    <property type="protein sequence ID" value="KAL5104513.1"/>
    <property type="molecule type" value="Genomic_DNA"/>
</dbReference>
<dbReference type="Proteomes" id="UP001651158">
    <property type="component" value="Unassembled WGS sequence"/>
</dbReference>
<proteinExistence type="predicted"/>
<evidence type="ECO:0000313" key="2">
    <source>
        <dbReference type="Proteomes" id="UP001651158"/>
    </source>
</evidence>
<sequence length="238" mass="25857">MAQSNDTRSIERRGFAHHLLLYSSQRQANSAAGRGGNEETSEMEVKWRDAEGAVRCFCSQHPSTQSPANTPYTTAAIIACARKDSDWDSVADMSTVPQMECIRVASPDFVENKYLSPIWLGVFELTNARLAEMHAKQVAAAEELRITWSRRRQNGGAKMAIYLPPVISNVSLFTSASIAPSFTAVGYAFLLANREAINGTVSLAMLCAISPPPPTPPCITSTAHMNAVTHACLDAIRL</sequence>
<evidence type="ECO:0000313" key="1">
    <source>
        <dbReference type="EMBL" id="KAL5104513.1"/>
    </source>
</evidence>